<evidence type="ECO:0000313" key="8">
    <source>
        <dbReference type="EMBL" id="SMF63740.1"/>
    </source>
</evidence>
<feature type="transmembrane region" description="Helical" evidence="6">
    <location>
        <begin position="17"/>
        <end position="37"/>
    </location>
</feature>
<keyword evidence="4 6" id="KW-1133">Transmembrane helix</keyword>
<dbReference type="PANTHER" id="PTHR42718">
    <property type="entry name" value="MAJOR FACILITATOR SUPERFAMILY MULTIDRUG TRANSPORTER MFSC"/>
    <property type="match status" value="1"/>
</dbReference>
<evidence type="ECO:0000256" key="1">
    <source>
        <dbReference type="ARBA" id="ARBA00004651"/>
    </source>
</evidence>
<evidence type="ECO:0000256" key="3">
    <source>
        <dbReference type="ARBA" id="ARBA00022692"/>
    </source>
</evidence>
<evidence type="ECO:0000313" key="9">
    <source>
        <dbReference type="Proteomes" id="UP000192940"/>
    </source>
</evidence>
<dbReference type="InterPro" id="IPR011701">
    <property type="entry name" value="MFS"/>
</dbReference>
<organism evidence="8 9">
    <name type="scientific">Paenibacillus uliginis N3/975</name>
    <dbReference type="NCBI Taxonomy" id="1313296"/>
    <lineage>
        <taxon>Bacteria</taxon>
        <taxon>Bacillati</taxon>
        <taxon>Bacillota</taxon>
        <taxon>Bacilli</taxon>
        <taxon>Bacillales</taxon>
        <taxon>Paenibacillaceae</taxon>
        <taxon>Paenibacillus</taxon>
    </lineage>
</organism>
<dbReference type="SUPFAM" id="SSF103473">
    <property type="entry name" value="MFS general substrate transporter"/>
    <property type="match status" value="1"/>
</dbReference>
<evidence type="ECO:0000256" key="2">
    <source>
        <dbReference type="ARBA" id="ARBA00022448"/>
    </source>
</evidence>
<keyword evidence="5 6" id="KW-0472">Membrane</keyword>
<dbReference type="CDD" id="cd17321">
    <property type="entry name" value="MFS_MMR_MDR_like"/>
    <property type="match status" value="1"/>
</dbReference>
<dbReference type="GO" id="GO:0022857">
    <property type="term" value="F:transmembrane transporter activity"/>
    <property type="evidence" value="ECO:0007669"/>
    <property type="project" value="InterPro"/>
</dbReference>
<dbReference type="STRING" id="1313296.SAMN05661091_0002"/>
<dbReference type="InterPro" id="IPR036259">
    <property type="entry name" value="MFS_trans_sf"/>
</dbReference>
<reference evidence="8 9" key="1">
    <citation type="submission" date="2017-04" db="EMBL/GenBank/DDBJ databases">
        <authorList>
            <person name="Afonso C.L."/>
            <person name="Miller P.J."/>
            <person name="Scott M.A."/>
            <person name="Spackman E."/>
            <person name="Goraichik I."/>
            <person name="Dimitrov K.M."/>
            <person name="Suarez D.L."/>
            <person name="Swayne D.E."/>
        </authorList>
    </citation>
    <scope>NUCLEOTIDE SEQUENCE [LARGE SCALE GENOMIC DNA]</scope>
    <source>
        <strain evidence="8 9">N3/975</strain>
    </source>
</reference>
<name>A0A1X7G4M0_9BACL</name>
<feature type="transmembrane region" description="Helical" evidence="6">
    <location>
        <begin position="57"/>
        <end position="76"/>
    </location>
</feature>
<dbReference type="Pfam" id="PF07690">
    <property type="entry name" value="MFS_1"/>
    <property type="match status" value="2"/>
</dbReference>
<proteinExistence type="predicted"/>
<feature type="transmembrane region" description="Helical" evidence="6">
    <location>
        <begin position="238"/>
        <end position="256"/>
    </location>
</feature>
<keyword evidence="9" id="KW-1185">Reference proteome</keyword>
<dbReference type="InterPro" id="IPR020846">
    <property type="entry name" value="MFS_dom"/>
</dbReference>
<feature type="transmembrane region" description="Helical" evidence="6">
    <location>
        <begin position="339"/>
        <end position="357"/>
    </location>
</feature>
<feature type="transmembrane region" description="Helical" evidence="6">
    <location>
        <begin position="363"/>
        <end position="382"/>
    </location>
</feature>
<feature type="transmembrane region" description="Helical" evidence="6">
    <location>
        <begin position="304"/>
        <end position="327"/>
    </location>
</feature>
<feature type="domain" description="Major facilitator superfamily (MFS) profile" evidence="7">
    <location>
        <begin position="19"/>
        <end position="468"/>
    </location>
</feature>
<feature type="transmembrane region" description="Helical" evidence="6">
    <location>
        <begin position="277"/>
        <end position="298"/>
    </location>
</feature>
<evidence type="ECO:0000256" key="5">
    <source>
        <dbReference type="ARBA" id="ARBA00023136"/>
    </source>
</evidence>
<dbReference type="AlphaFoldDB" id="A0A1X7G4M0"/>
<dbReference type="Proteomes" id="UP000192940">
    <property type="component" value="Chromosome I"/>
</dbReference>
<feature type="transmembrane region" description="Helical" evidence="6">
    <location>
        <begin position="88"/>
        <end position="111"/>
    </location>
</feature>
<gene>
    <name evidence="8" type="ORF">SAMN05661091_0002</name>
</gene>
<feature type="transmembrane region" description="Helical" evidence="6">
    <location>
        <begin position="403"/>
        <end position="422"/>
    </location>
</feature>
<accession>A0A1X7G4M0</accession>
<dbReference type="PANTHER" id="PTHR42718:SF9">
    <property type="entry name" value="MAJOR FACILITATOR SUPERFAMILY MULTIDRUG TRANSPORTER MFSC"/>
    <property type="match status" value="1"/>
</dbReference>
<evidence type="ECO:0000259" key="7">
    <source>
        <dbReference type="PROSITE" id="PS50850"/>
    </source>
</evidence>
<feature type="transmembrane region" description="Helical" evidence="6">
    <location>
        <begin position="175"/>
        <end position="193"/>
    </location>
</feature>
<dbReference type="GO" id="GO:0005886">
    <property type="term" value="C:plasma membrane"/>
    <property type="evidence" value="ECO:0007669"/>
    <property type="project" value="UniProtKB-SubCell"/>
</dbReference>
<evidence type="ECO:0000256" key="6">
    <source>
        <dbReference type="SAM" id="Phobius"/>
    </source>
</evidence>
<comment type="subcellular location">
    <subcellularLocation>
        <location evidence="1">Cell membrane</location>
        <topology evidence="1">Multi-pass membrane protein</topology>
    </subcellularLocation>
</comment>
<dbReference type="Gene3D" id="1.20.1250.20">
    <property type="entry name" value="MFS general substrate transporter like domains"/>
    <property type="match status" value="1"/>
</dbReference>
<feature type="transmembrane region" description="Helical" evidence="6">
    <location>
        <begin position="205"/>
        <end position="226"/>
    </location>
</feature>
<feature type="transmembrane region" description="Helical" evidence="6">
    <location>
        <begin position="117"/>
        <end position="135"/>
    </location>
</feature>
<dbReference type="PROSITE" id="PS50850">
    <property type="entry name" value="MFS"/>
    <property type="match status" value="1"/>
</dbReference>
<dbReference type="PRINTS" id="PR01036">
    <property type="entry name" value="TCRTETB"/>
</dbReference>
<feature type="transmembrane region" description="Helical" evidence="6">
    <location>
        <begin position="147"/>
        <end position="169"/>
    </location>
</feature>
<dbReference type="EMBL" id="LT840184">
    <property type="protein sequence ID" value="SMF63740.1"/>
    <property type="molecule type" value="Genomic_DNA"/>
</dbReference>
<sequence>MGSLNLSKQTFNTIPRFFMFTAIYLGAFISHFTAGVVNVSLPQFVTIFHTSLGTVQWITTGYLLVIASLLPVMGKLGDRYGYRLIHNLGLLLFSISSVLVAISPTITALLIFRMVQAIGAAMFQSTNIALITIHVPKENRGRALGTLSTFVALGGMIGPIAGGLIAQWFSWQWLFLTHVPIAIIATWLAFRYIPVSKHGNRTGPLDIFGAVTFVIAIGFSIFGISMGSTLGWRSLETISLLAVGMFTLAAFLLWELRHSTPFLPIKAFRIPAVTSGLIVSVASFMFANTVIVTVPFYLLRIPDILPSTVGIIMIAYPVLLAFTGPVAGHLSDRFGSNRLMFAGLFTMGSGLAVFALYPNQLPITLVIATLALVGLGMGLIASPNNSFIMQHVEAEHIGSIGGMIALTRNMGMVIGAALGLGFMNGVPEQGQEYLHHAFRSVFQINVLFCIGVTIMLGYYAYNNNPRNRKYVK</sequence>
<feature type="transmembrane region" description="Helical" evidence="6">
    <location>
        <begin position="442"/>
        <end position="461"/>
    </location>
</feature>
<protein>
    <submittedName>
        <fullName evidence="8">Drug resistance transporter, EmrB/QacA subfamily</fullName>
    </submittedName>
</protein>
<keyword evidence="2" id="KW-0813">Transport</keyword>
<keyword evidence="3 6" id="KW-0812">Transmembrane</keyword>
<dbReference type="Gene3D" id="1.20.1720.10">
    <property type="entry name" value="Multidrug resistance protein D"/>
    <property type="match status" value="1"/>
</dbReference>
<evidence type="ECO:0000256" key="4">
    <source>
        <dbReference type="ARBA" id="ARBA00022989"/>
    </source>
</evidence>